<keyword evidence="4 6" id="KW-1133">Transmembrane helix</keyword>
<dbReference type="InterPro" id="IPR045584">
    <property type="entry name" value="Pilin-like"/>
</dbReference>
<evidence type="ECO:0000256" key="4">
    <source>
        <dbReference type="ARBA" id="ARBA00022989"/>
    </source>
</evidence>
<dbReference type="PANTHER" id="PTHR30093:SF44">
    <property type="entry name" value="TYPE II SECRETION SYSTEM CORE PROTEIN G"/>
    <property type="match status" value="1"/>
</dbReference>
<feature type="transmembrane region" description="Helical" evidence="6">
    <location>
        <begin position="20"/>
        <end position="41"/>
    </location>
</feature>
<comment type="subcellular location">
    <subcellularLocation>
        <location evidence="1">Membrane</location>
        <topology evidence="1">Single-pass membrane protein</topology>
    </subcellularLocation>
</comment>
<dbReference type="InterPro" id="IPR013545">
    <property type="entry name" value="T2SS_protein-GspG_C"/>
</dbReference>
<accession>A0ABS5C2V5</accession>
<dbReference type="PANTHER" id="PTHR30093">
    <property type="entry name" value="GENERAL SECRETION PATHWAY PROTEIN G"/>
    <property type="match status" value="1"/>
</dbReference>
<keyword evidence="2" id="KW-0488">Methylation</keyword>
<dbReference type="PRINTS" id="PR00813">
    <property type="entry name" value="BCTERIALGSPG"/>
</dbReference>
<gene>
    <name evidence="8" type="ORF">J8F10_29870</name>
</gene>
<evidence type="ECO:0000256" key="1">
    <source>
        <dbReference type="ARBA" id="ARBA00004167"/>
    </source>
</evidence>
<dbReference type="InterPro" id="IPR000983">
    <property type="entry name" value="Bac_GSPG_pilin"/>
</dbReference>
<evidence type="ECO:0000313" key="9">
    <source>
        <dbReference type="Proteomes" id="UP000676565"/>
    </source>
</evidence>
<sequence>MMLATTRLSPATRRRSAFTLIEVLVVVAILVILATIAAVAVPKQIEEAKKGKAQLGCKSIETAIESYQLSTSNPGLTDEEKMPTSITDLYQPPWGAASFLKDGQSNTIDPWGKPYQFERRSRTDGTAYVFVFTHAPDAANTRISQYGVGPNSEPRN</sequence>
<dbReference type="Proteomes" id="UP000676565">
    <property type="component" value="Unassembled WGS sequence"/>
</dbReference>
<dbReference type="SUPFAM" id="SSF54523">
    <property type="entry name" value="Pili subunits"/>
    <property type="match status" value="1"/>
</dbReference>
<evidence type="ECO:0000256" key="5">
    <source>
        <dbReference type="ARBA" id="ARBA00023136"/>
    </source>
</evidence>
<dbReference type="RefSeq" id="WP_210662224.1">
    <property type="nucleotide sequence ID" value="NZ_JAGKQQ010000001.1"/>
</dbReference>
<evidence type="ECO:0000256" key="3">
    <source>
        <dbReference type="ARBA" id="ARBA00022692"/>
    </source>
</evidence>
<evidence type="ECO:0000313" key="8">
    <source>
        <dbReference type="EMBL" id="MBP3959473.1"/>
    </source>
</evidence>
<dbReference type="InterPro" id="IPR012902">
    <property type="entry name" value="N_methyl_site"/>
</dbReference>
<keyword evidence="3 6" id="KW-0812">Transmembrane</keyword>
<organism evidence="8 9">
    <name type="scientific">Gemmata palustris</name>
    <dbReference type="NCBI Taxonomy" id="2822762"/>
    <lineage>
        <taxon>Bacteria</taxon>
        <taxon>Pseudomonadati</taxon>
        <taxon>Planctomycetota</taxon>
        <taxon>Planctomycetia</taxon>
        <taxon>Gemmatales</taxon>
        <taxon>Gemmataceae</taxon>
        <taxon>Gemmata</taxon>
    </lineage>
</organism>
<dbReference type="Pfam" id="PF07963">
    <property type="entry name" value="N_methyl"/>
    <property type="match status" value="1"/>
</dbReference>
<proteinExistence type="predicted"/>
<protein>
    <submittedName>
        <fullName evidence="8">Prepilin-type N-terminal cleavage/methylation domain-containing protein</fullName>
    </submittedName>
</protein>
<evidence type="ECO:0000256" key="6">
    <source>
        <dbReference type="SAM" id="Phobius"/>
    </source>
</evidence>
<keyword evidence="5 6" id="KW-0472">Membrane</keyword>
<feature type="domain" description="Type II secretion system protein GspG C-terminal" evidence="7">
    <location>
        <begin position="42"/>
        <end position="125"/>
    </location>
</feature>
<dbReference type="Gene3D" id="3.30.700.10">
    <property type="entry name" value="Glycoprotein, Type 4 Pilin"/>
    <property type="match status" value="1"/>
</dbReference>
<name>A0ABS5C2V5_9BACT</name>
<dbReference type="Pfam" id="PF08334">
    <property type="entry name" value="T2SSG"/>
    <property type="match status" value="1"/>
</dbReference>
<evidence type="ECO:0000256" key="2">
    <source>
        <dbReference type="ARBA" id="ARBA00022481"/>
    </source>
</evidence>
<comment type="caution">
    <text evidence="8">The sequence shown here is derived from an EMBL/GenBank/DDBJ whole genome shotgun (WGS) entry which is preliminary data.</text>
</comment>
<keyword evidence="9" id="KW-1185">Reference proteome</keyword>
<dbReference type="NCBIfam" id="TIGR02532">
    <property type="entry name" value="IV_pilin_GFxxxE"/>
    <property type="match status" value="1"/>
</dbReference>
<dbReference type="EMBL" id="JAGKQQ010000001">
    <property type="protein sequence ID" value="MBP3959473.1"/>
    <property type="molecule type" value="Genomic_DNA"/>
</dbReference>
<reference evidence="8 9" key="1">
    <citation type="submission" date="2021-04" db="EMBL/GenBank/DDBJ databases">
        <authorList>
            <person name="Ivanova A."/>
        </authorList>
    </citation>
    <scope>NUCLEOTIDE SEQUENCE [LARGE SCALE GENOMIC DNA]</scope>
    <source>
        <strain evidence="8 9">G18</strain>
    </source>
</reference>
<evidence type="ECO:0000259" key="7">
    <source>
        <dbReference type="Pfam" id="PF08334"/>
    </source>
</evidence>